<keyword evidence="5 7" id="KW-0456">Lyase</keyword>
<dbReference type="EC" id="4.2.2.29" evidence="7"/>
<comment type="function">
    <text evidence="7">Functions as a peptidoglycan terminase that cleaves nascent peptidoglycan strands endolytically to terminate their elongation.</text>
</comment>
<evidence type="ECO:0000256" key="2">
    <source>
        <dbReference type="ARBA" id="ARBA00022692"/>
    </source>
</evidence>
<dbReference type="NCBIfam" id="TIGR00247">
    <property type="entry name" value="endolytic transglycosylase MltG"/>
    <property type="match status" value="1"/>
</dbReference>
<gene>
    <name evidence="7" type="primary">mltG</name>
    <name evidence="8" type="ORF">KKC1_33270</name>
</gene>
<protein>
    <recommendedName>
        <fullName evidence="7">Endolytic murein transglycosylase</fullName>
        <ecNumber evidence="7">4.2.2.29</ecNumber>
    </recommendedName>
    <alternativeName>
        <fullName evidence="7">Peptidoglycan lytic transglycosylase</fullName>
    </alternativeName>
    <alternativeName>
        <fullName evidence="7">Peptidoglycan polymerization terminase</fullName>
    </alternativeName>
</protein>
<comment type="similarity">
    <text evidence="7">Belongs to the transglycosylase MltG family.</text>
</comment>
<dbReference type="HAMAP" id="MF_02065">
    <property type="entry name" value="MltG"/>
    <property type="match status" value="1"/>
</dbReference>
<dbReference type="GO" id="GO:0009252">
    <property type="term" value="P:peptidoglycan biosynthetic process"/>
    <property type="evidence" value="ECO:0007669"/>
    <property type="project" value="UniProtKB-UniRule"/>
</dbReference>
<dbReference type="GO" id="GO:0005886">
    <property type="term" value="C:plasma membrane"/>
    <property type="evidence" value="ECO:0007669"/>
    <property type="project" value="UniProtKB-UniRule"/>
</dbReference>
<dbReference type="Gene3D" id="3.30.160.60">
    <property type="entry name" value="Classic Zinc Finger"/>
    <property type="match status" value="1"/>
</dbReference>
<dbReference type="Gene3D" id="3.30.1490.480">
    <property type="entry name" value="Endolytic murein transglycosylase"/>
    <property type="match status" value="2"/>
</dbReference>
<dbReference type="Proteomes" id="UP000197032">
    <property type="component" value="Unassembled WGS sequence"/>
</dbReference>
<keyword evidence="6 7" id="KW-0961">Cell wall biogenesis/degradation</keyword>
<keyword evidence="1 7" id="KW-1003">Cell membrane</keyword>
<organism evidence="8 9">
    <name type="scientific">Calderihabitans maritimus</name>
    <dbReference type="NCBI Taxonomy" id="1246530"/>
    <lineage>
        <taxon>Bacteria</taxon>
        <taxon>Bacillati</taxon>
        <taxon>Bacillota</taxon>
        <taxon>Clostridia</taxon>
        <taxon>Neomoorellales</taxon>
        <taxon>Calderihabitantaceae</taxon>
        <taxon>Calderihabitans</taxon>
    </lineage>
</organism>
<evidence type="ECO:0000313" key="9">
    <source>
        <dbReference type="Proteomes" id="UP000197032"/>
    </source>
</evidence>
<keyword evidence="2 7" id="KW-0812">Transmembrane</keyword>
<evidence type="ECO:0000256" key="6">
    <source>
        <dbReference type="ARBA" id="ARBA00023316"/>
    </source>
</evidence>
<dbReference type="EMBL" id="BDGJ01000201">
    <property type="protein sequence ID" value="GAW94215.1"/>
    <property type="molecule type" value="Genomic_DNA"/>
</dbReference>
<feature type="site" description="Important for catalytic activity" evidence="7">
    <location>
        <position position="191"/>
    </location>
</feature>
<dbReference type="PANTHER" id="PTHR30518:SF2">
    <property type="entry name" value="ENDOLYTIC MUREIN TRANSGLYCOSYLASE"/>
    <property type="match status" value="1"/>
</dbReference>
<evidence type="ECO:0000256" key="1">
    <source>
        <dbReference type="ARBA" id="ARBA00022475"/>
    </source>
</evidence>
<proteinExistence type="inferred from homology"/>
<dbReference type="Pfam" id="PF02618">
    <property type="entry name" value="YceG"/>
    <property type="match status" value="1"/>
</dbReference>
<comment type="catalytic activity">
    <reaction evidence="7">
        <text>a peptidoglycan chain = a peptidoglycan chain with N-acetyl-1,6-anhydromuramyl-[peptide] at the reducing end + a peptidoglycan chain with N-acetylglucosamine at the non-reducing end.</text>
        <dbReference type="EC" id="4.2.2.29"/>
    </reaction>
</comment>
<dbReference type="PANTHER" id="PTHR30518">
    <property type="entry name" value="ENDOLYTIC MUREIN TRANSGLYCOSYLASE"/>
    <property type="match status" value="1"/>
</dbReference>
<name>A0A1Z5HY18_9FIRM</name>
<accession>A0A1Z5HY18</accession>
<dbReference type="AlphaFoldDB" id="A0A1Z5HY18"/>
<keyword evidence="9" id="KW-1185">Reference proteome</keyword>
<comment type="caution">
    <text evidence="8">The sequence shown here is derived from an EMBL/GenBank/DDBJ whole genome shotgun (WGS) entry which is preliminary data.</text>
</comment>
<evidence type="ECO:0000256" key="7">
    <source>
        <dbReference type="HAMAP-Rule" id="MF_02065"/>
    </source>
</evidence>
<keyword evidence="4 7" id="KW-0472">Membrane</keyword>
<keyword evidence="3 7" id="KW-1133">Transmembrane helix</keyword>
<evidence type="ECO:0000256" key="5">
    <source>
        <dbReference type="ARBA" id="ARBA00023239"/>
    </source>
</evidence>
<sequence length="304" mass="34509">MAEAPAAEVAVFIRPGSTAGEIARLLREKEIIRSKVVFELYARIKNLDKNLQAGEYIFSPNQSVPEIVAKLVRGDVKTYSFTIPEGYTVEQIASMLAKMGLVDEEKFLQLAREGDFPYSFLQGGENANYRLEGFLFPDTYNVPKGLTEEKIIELMLRRFAEVYTPELRRRATYLGFTDREIITLASIIEKEAKLDAERPLVSAVFHNRLERNMRLQSCATVQYLLEEPKEVLTYDDLNIESPYNTYRHEGLPPGPIGSPGRASIEAALYPSDVPYLYFVAKKDGSHIFSTTLTEHNRAKAKYLH</sequence>
<evidence type="ECO:0000256" key="3">
    <source>
        <dbReference type="ARBA" id="ARBA00022989"/>
    </source>
</evidence>
<evidence type="ECO:0000313" key="8">
    <source>
        <dbReference type="EMBL" id="GAW94215.1"/>
    </source>
</evidence>
<dbReference type="GO" id="GO:0071555">
    <property type="term" value="P:cell wall organization"/>
    <property type="evidence" value="ECO:0007669"/>
    <property type="project" value="UniProtKB-KW"/>
</dbReference>
<dbReference type="InterPro" id="IPR003770">
    <property type="entry name" value="MLTG-like"/>
</dbReference>
<dbReference type="GO" id="GO:0008932">
    <property type="term" value="F:lytic endotransglycosylase activity"/>
    <property type="evidence" value="ECO:0007669"/>
    <property type="project" value="UniProtKB-UniRule"/>
</dbReference>
<evidence type="ECO:0000256" key="4">
    <source>
        <dbReference type="ARBA" id="ARBA00023136"/>
    </source>
</evidence>
<reference evidence="9" key="1">
    <citation type="journal article" date="2017" name="Appl. Environ. Microbiol.">
        <title>Genomic analysis of Calderihabitans maritimus KKC1, a thermophilic hydrogenogenic carboxydotrophic bacterium isolated from marine sediment.</title>
        <authorList>
            <person name="Omae K."/>
            <person name="Yoneda Y."/>
            <person name="Fukuyama Y."/>
            <person name="Yoshida T."/>
            <person name="Sako Y."/>
        </authorList>
    </citation>
    <scope>NUCLEOTIDE SEQUENCE [LARGE SCALE GENOMIC DNA]</scope>
    <source>
        <strain evidence="9">KKC1</strain>
    </source>
</reference>
<dbReference type="CDD" id="cd08010">
    <property type="entry name" value="MltG_like"/>
    <property type="match status" value="1"/>
</dbReference>